<evidence type="ECO:0000313" key="1">
    <source>
        <dbReference type="EMBL" id="GAG75562.1"/>
    </source>
</evidence>
<feature type="non-terminal residue" evidence="1">
    <location>
        <position position="32"/>
    </location>
</feature>
<proteinExistence type="predicted"/>
<gene>
    <name evidence="1" type="ORF">S01H4_30716</name>
</gene>
<dbReference type="AlphaFoldDB" id="X1B2L3"/>
<evidence type="ECO:0008006" key="2">
    <source>
        <dbReference type="Google" id="ProtNLM"/>
    </source>
</evidence>
<protein>
    <recommendedName>
        <fullName evidence="2">Pentapeptide repeat protein</fullName>
    </recommendedName>
</protein>
<sequence length="32" mass="3626">MEMSETNLSGSELINSDLKKSEFHGPLELELF</sequence>
<dbReference type="EMBL" id="BART01015881">
    <property type="protein sequence ID" value="GAG75562.1"/>
    <property type="molecule type" value="Genomic_DNA"/>
</dbReference>
<organism evidence="1">
    <name type="scientific">marine sediment metagenome</name>
    <dbReference type="NCBI Taxonomy" id="412755"/>
    <lineage>
        <taxon>unclassified sequences</taxon>
        <taxon>metagenomes</taxon>
        <taxon>ecological metagenomes</taxon>
    </lineage>
</organism>
<accession>X1B2L3</accession>
<comment type="caution">
    <text evidence="1">The sequence shown here is derived from an EMBL/GenBank/DDBJ whole genome shotgun (WGS) entry which is preliminary data.</text>
</comment>
<reference evidence="1" key="1">
    <citation type="journal article" date="2014" name="Front. Microbiol.">
        <title>High frequency of phylogenetically diverse reductive dehalogenase-homologous genes in deep subseafloor sedimentary metagenomes.</title>
        <authorList>
            <person name="Kawai M."/>
            <person name="Futagami T."/>
            <person name="Toyoda A."/>
            <person name="Takaki Y."/>
            <person name="Nishi S."/>
            <person name="Hori S."/>
            <person name="Arai W."/>
            <person name="Tsubouchi T."/>
            <person name="Morono Y."/>
            <person name="Uchiyama I."/>
            <person name="Ito T."/>
            <person name="Fujiyama A."/>
            <person name="Inagaki F."/>
            <person name="Takami H."/>
        </authorList>
    </citation>
    <scope>NUCLEOTIDE SEQUENCE</scope>
    <source>
        <strain evidence="1">Expedition CK06-06</strain>
    </source>
</reference>
<name>X1B2L3_9ZZZZ</name>